<keyword evidence="7" id="KW-1185">Reference proteome</keyword>
<evidence type="ECO:0000256" key="4">
    <source>
        <dbReference type="RuleBase" id="RU362026"/>
    </source>
</evidence>
<comment type="caution">
    <text evidence="6">The sequence shown here is derived from an EMBL/GenBank/DDBJ whole genome shotgun (WGS) entry which is preliminary data.</text>
</comment>
<keyword evidence="2" id="KW-0808">Transferase</keyword>
<dbReference type="GO" id="GO:0032259">
    <property type="term" value="P:methylation"/>
    <property type="evidence" value="ECO:0007669"/>
    <property type="project" value="UniProtKB-KW"/>
</dbReference>
<dbReference type="EC" id="2.1.1.-" evidence="4"/>
<reference evidence="6 7" key="1">
    <citation type="journal article" date="2015" name="Genome Announc.">
        <title>Expanding the biotechnology potential of lactobacilli through comparative genomics of 213 strains and associated genera.</title>
        <authorList>
            <person name="Sun Z."/>
            <person name="Harris H.M."/>
            <person name="McCann A."/>
            <person name="Guo C."/>
            <person name="Argimon S."/>
            <person name="Zhang W."/>
            <person name="Yang X."/>
            <person name="Jeffery I.B."/>
            <person name="Cooney J.C."/>
            <person name="Kagawa T.F."/>
            <person name="Liu W."/>
            <person name="Song Y."/>
            <person name="Salvetti E."/>
            <person name="Wrobel A."/>
            <person name="Rasinkangas P."/>
            <person name="Parkhill J."/>
            <person name="Rea M.C."/>
            <person name="O'Sullivan O."/>
            <person name="Ritari J."/>
            <person name="Douillard F.P."/>
            <person name="Paul Ross R."/>
            <person name="Yang R."/>
            <person name="Briner A.E."/>
            <person name="Felis G.E."/>
            <person name="de Vos W.M."/>
            <person name="Barrangou R."/>
            <person name="Klaenhammer T.R."/>
            <person name="Caufield P.W."/>
            <person name="Cui Y."/>
            <person name="Zhang H."/>
            <person name="O'Toole P.W."/>
        </authorList>
    </citation>
    <scope>NUCLEOTIDE SEQUENCE [LARGE SCALE GENOMIC DNA]</scope>
    <source>
        <strain evidence="6 7">DSM 20690</strain>
    </source>
</reference>
<evidence type="ECO:0000313" key="6">
    <source>
        <dbReference type="EMBL" id="KRN78308.1"/>
    </source>
</evidence>
<evidence type="ECO:0000313" key="7">
    <source>
        <dbReference type="Proteomes" id="UP000051565"/>
    </source>
</evidence>
<dbReference type="AlphaFoldDB" id="A0A0R2JVC6"/>
<protein>
    <recommendedName>
        <fullName evidence="4">Methyltransferase</fullName>
        <ecNumber evidence="4">2.1.1.-</ecNumber>
    </recommendedName>
</protein>
<evidence type="ECO:0000259" key="5">
    <source>
        <dbReference type="Pfam" id="PF01555"/>
    </source>
</evidence>
<name>A0A0R2JVC6_9LACO</name>
<feature type="domain" description="DNA methylase N-4/N-6" evidence="5">
    <location>
        <begin position="9"/>
        <end position="230"/>
    </location>
</feature>
<dbReference type="Proteomes" id="UP000051565">
    <property type="component" value="Unassembled WGS sequence"/>
</dbReference>
<proteinExistence type="inferred from homology"/>
<dbReference type="InterPro" id="IPR029063">
    <property type="entry name" value="SAM-dependent_MTases_sf"/>
</dbReference>
<dbReference type="OrthoDB" id="9800801at2"/>
<evidence type="ECO:0000256" key="3">
    <source>
        <dbReference type="ARBA" id="ARBA00022747"/>
    </source>
</evidence>
<accession>A0A0R2JVC6</accession>
<evidence type="ECO:0000256" key="1">
    <source>
        <dbReference type="ARBA" id="ARBA00022603"/>
    </source>
</evidence>
<keyword evidence="3" id="KW-0680">Restriction system</keyword>
<evidence type="ECO:0000256" key="2">
    <source>
        <dbReference type="ARBA" id="ARBA00022679"/>
    </source>
</evidence>
<organism evidence="6 7">
    <name type="scientific">Fructilactobacillus lindneri DSM 20690 = JCM 11027</name>
    <dbReference type="NCBI Taxonomy" id="1122148"/>
    <lineage>
        <taxon>Bacteria</taxon>
        <taxon>Bacillati</taxon>
        <taxon>Bacillota</taxon>
        <taxon>Bacilli</taxon>
        <taxon>Lactobacillales</taxon>
        <taxon>Lactobacillaceae</taxon>
        <taxon>Fructilactobacillus</taxon>
    </lineage>
</organism>
<dbReference type="EMBL" id="JQBT01000035">
    <property type="protein sequence ID" value="KRN78308.1"/>
    <property type="molecule type" value="Genomic_DNA"/>
</dbReference>
<dbReference type="InterPro" id="IPR002941">
    <property type="entry name" value="DNA_methylase_N4/N6"/>
</dbReference>
<dbReference type="Gene3D" id="3.40.50.150">
    <property type="entry name" value="Vaccinia Virus protein VP39"/>
    <property type="match status" value="1"/>
</dbReference>
<sequence length="241" mass="27922">MKGIPDKSIDMILCDLPYGTTANKWDKILPAEILWGQYLRIIKPKGAIVLFTSGQFTNKLINSQNDIYRYKWVWEKNRRGNFVNAKNRPMTSYEEICVFSKGITANTKNTDLKMNYYPQGLIEINKIKKHSDTQFGTMAGKRPSHKKVTVQKYTNYPSDILKFDCVSKPEHPTQKPLELLEYLIRTYTRENETVLDNTMGSGSTGVACVNTNRNFIGMELDENYFKIAKERIERIKSKRDL</sequence>
<dbReference type="GO" id="GO:0009307">
    <property type="term" value="P:DNA restriction-modification system"/>
    <property type="evidence" value="ECO:0007669"/>
    <property type="project" value="UniProtKB-KW"/>
</dbReference>
<gene>
    <name evidence="6" type="ORF">IV52_GL001245</name>
</gene>
<comment type="similarity">
    <text evidence="4">Belongs to the N(4)/N(6)-methyltransferase family.</text>
</comment>
<dbReference type="SUPFAM" id="SSF53335">
    <property type="entry name" value="S-adenosyl-L-methionine-dependent methyltransferases"/>
    <property type="match status" value="1"/>
</dbReference>
<dbReference type="Pfam" id="PF01555">
    <property type="entry name" value="N6_N4_Mtase"/>
    <property type="match status" value="1"/>
</dbReference>
<keyword evidence="1 6" id="KW-0489">Methyltransferase</keyword>
<dbReference type="PATRIC" id="fig|1122148.6.peg.1278"/>
<dbReference type="InterPro" id="IPR001091">
    <property type="entry name" value="RM_Methyltransferase"/>
</dbReference>
<dbReference type="GO" id="GO:0008170">
    <property type="term" value="F:N-methyltransferase activity"/>
    <property type="evidence" value="ECO:0007669"/>
    <property type="project" value="InterPro"/>
</dbReference>
<dbReference type="GO" id="GO:0003677">
    <property type="term" value="F:DNA binding"/>
    <property type="evidence" value="ECO:0007669"/>
    <property type="project" value="InterPro"/>
</dbReference>
<dbReference type="PRINTS" id="PR00508">
    <property type="entry name" value="S21N4MTFRASE"/>
</dbReference>